<accession>A0A840Z2X2</accession>
<evidence type="ECO:0000313" key="3">
    <source>
        <dbReference type="Proteomes" id="UP000554342"/>
    </source>
</evidence>
<dbReference type="Proteomes" id="UP000554342">
    <property type="component" value="Unassembled WGS sequence"/>
</dbReference>
<name>A0A840Z2X2_9SPHN</name>
<protein>
    <recommendedName>
        <fullName evidence="4">Lipoprotein</fullName>
    </recommendedName>
</protein>
<evidence type="ECO:0008006" key="4">
    <source>
        <dbReference type="Google" id="ProtNLM"/>
    </source>
</evidence>
<feature type="region of interest" description="Disordered" evidence="1">
    <location>
        <begin position="32"/>
        <end position="58"/>
    </location>
</feature>
<keyword evidence="3" id="KW-1185">Reference proteome</keyword>
<dbReference type="AlphaFoldDB" id="A0A840Z2X2"/>
<evidence type="ECO:0000256" key="1">
    <source>
        <dbReference type="SAM" id="MobiDB-lite"/>
    </source>
</evidence>
<reference evidence="2 3" key="1">
    <citation type="submission" date="2020-08" db="EMBL/GenBank/DDBJ databases">
        <title>Genomic Encyclopedia of Type Strains, Phase IV (KMG-IV): sequencing the most valuable type-strain genomes for metagenomic binning, comparative biology and taxonomic classification.</title>
        <authorList>
            <person name="Goeker M."/>
        </authorList>
    </citation>
    <scope>NUCLEOTIDE SEQUENCE [LARGE SCALE GENOMIC DNA]</scope>
    <source>
        <strain evidence="2 3">DSM 27203</strain>
    </source>
</reference>
<evidence type="ECO:0000313" key="2">
    <source>
        <dbReference type="EMBL" id="MBB5720348.1"/>
    </source>
</evidence>
<organism evidence="2 3">
    <name type="scientific">Stakelama sediminis</name>
    <dbReference type="NCBI Taxonomy" id="463200"/>
    <lineage>
        <taxon>Bacteria</taxon>
        <taxon>Pseudomonadati</taxon>
        <taxon>Pseudomonadota</taxon>
        <taxon>Alphaproteobacteria</taxon>
        <taxon>Sphingomonadales</taxon>
        <taxon>Sphingomonadaceae</taxon>
        <taxon>Stakelama</taxon>
    </lineage>
</organism>
<sequence length="321" mass="34811">MRQETNARLIVTPLVMALVLTGCGKGNKGLDATGNVASAPTPRDLGKDEKPSGAMDNWGKKIDITCPATFPIPQRPADAPVDDVRGLRLGVSGNTAIRFAQCKDGKVLDSVYAEGDESFNHNSGGLKIRTMATVATGTLPDYWYRTRFNGDFEQDPSKKLAHTDAIWHFLMDGMPGKEKLYGIWLEQPFAKGSQPTVASQAAALKKKYGEPNYTDSNGRAYWLHLPNGQPIPEFNRDLLHRCSRYLSASQQSLSFDPECGLVITASLTPAQNPMLAQSVNVAAADPAALYDYEQNHFEAERDATLASQASQQASNATGGTF</sequence>
<dbReference type="RefSeq" id="WP_184006099.1">
    <property type="nucleotide sequence ID" value="NZ_BAABIF010000011.1"/>
</dbReference>
<proteinExistence type="predicted"/>
<gene>
    <name evidence="2" type="ORF">FHR23_003314</name>
</gene>
<dbReference type="PROSITE" id="PS51257">
    <property type="entry name" value="PROKAR_LIPOPROTEIN"/>
    <property type="match status" value="1"/>
</dbReference>
<dbReference type="EMBL" id="JACIJI010000014">
    <property type="protein sequence ID" value="MBB5720348.1"/>
    <property type="molecule type" value="Genomic_DNA"/>
</dbReference>
<comment type="caution">
    <text evidence="2">The sequence shown here is derived from an EMBL/GenBank/DDBJ whole genome shotgun (WGS) entry which is preliminary data.</text>
</comment>